<dbReference type="Pfam" id="PF12330">
    <property type="entry name" value="Haspin_kinase"/>
    <property type="match status" value="1"/>
</dbReference>
<dbReference type="InterPro" id="IPR000719">
    <property type="entry name" value="Prot_kinase_dom"/>
</dbReference>
<dbReference type="FunFam" id="1.10.510.10:FF:000401">
    <property type="entry name" value="serine/threonine-protein kinase haspin"/>
    <property type="match status" value="1"/>
</dbReference>
<evidence type="ECO:0000256" key="10">
    <source>
        <dbReference type="ARBA" id="ARBA00022840"/>
    </source>
</evidence>
<dbReference type="Proteomes" id="UP001160148">
    <property type="component" value="Unassembled WGS sequence"/>
</dbReference>
<dbReference type="EMBL" id="CARXXK010000001">
    <property type="protein sequence ID" value="CAI6346958.1"/>
    <property type="molecule type" value="Genomic_DNA"/>
</dbReference>
<keyword evidence="10 13" id="KW-0067">ATP-binding</keyword>
<dbReference type="GO" id="GO:0005524">
    <property type="term" value="F:ATP binding"/>
    <property type="evidence" value="ECO:0007669"/>
    <property type="project" value="UniProtKB-UniRule"/>
</dbReference>
<evidence type="ECO:0000256" key="4">
    <source>
        <dbReference type="ARBA" id="ARBA00022454"/>
    </source>
</evidence>
<dbReference type="PANTHER" id="PTHR24419:SF18">
    <property type="entry name" value="SERINE_THREONINE-PROTEIN KINASE HASPIN"/>
    <property type="match status" value="1"/>
</dbReference>
<sequence>MAQGSNTSKFVKTYGKPRRTQLLGRNSLWNDDLNDEFDKCLGIEDVPQTTFISPEPSGSVTMYKPDKHKKKYENQKHSVGGWSMQLHSTLDGHRNNLSTKKRYTEYNLDSNHKKKKLLLKSAQKKKENLNISNNSKGVTPVSIKKLKNKFILSKEQCSTPLQKSMLFAHGNKFNSMSSKKTKKSKLKKNLVHAVNTLNSSKLPLQLEHSHSKNSNILRKTNYEYNNPFDESIQISSSHFPPSKNKYSENSTSNNQLFNSPNRLRRVKKKNIPSSKEKNSTWYQKVMNILCDEQSINLEKSKNQDFMTPEDHINICSFEPVLTSEIKQLKPLEQQKQSLPLSNLNNISFQSLQHFNISSSGMNNHSLSSLDHSKANKENSTIIIGDIKEKTIEESQPSQPCIHPNISSSGKDNHSLLSLDRSKSNRENSIITSGNIKEASIEESQPSQHNKYLSKCANSSYESCYQLDKSKAIEDSRLLNVDYVSVNSLNDEDFVYKPNNEDYKLLQLNQYRTQSSCKNSTPMIQNKVKKEYTSNSYSLSQDYSKVSSADHLDLRLLNILDQIDNNKQSSHTQNNQTSLIPYYENIGLQSEDEQFDCSTPDSESQILLDVTSKFSDIIIDDKIEQCDNSIRDESLFGKFDHTLDISLNTSNHKLDIISNNSSILQSSSSLEQDTVIYKQNCTIDVLHTKENADYNNQLLNDKSEENTSTKNQINISNSENDTNDILETNESVFVPRRKRYAARFQSLDVIEEFSQLDTILTQENTPVFHLDPGKKWRRSISIVRACMDRNMNESINFTKGRKWAYTVDDILRRQSISNILVVHQNLNQSNIFKNSMCSFSQRYLNRTSIDTSIYQNLDQKNISKNSMCISSQNFQITSTDLENQKARSYIFEACHQKELISFESWLSTKYTNKWKKVGEGVYGEVFSYSSGNRCTIVKIIPIEGQVNINSEPQKKMFEVYSEIVIATELNKLWNKSNLNQTSSFCKLKRVSCVQGKYPKILINFWQQYDNDKGSDNDNPDILPKDQMFMILEMENGGIDVESFIFNSADQSLFAFLQIVFGLAVAEEEYKFEHRDLHIGNILIKKCSNKKIAYELEGQHFNVPSRGIKITIIDYTLSRMTYNSNHIYNDLAKDTELFTSVGDYQFDIYRMMRKETNDQWELFKPATNIYWLHYVLDKMLMSVHYKKTNTIPHSNGLSNLERLKNVILSFNSAKSFAESELILDLIGYKKP</sequence>
<comment type="caution">
    <text evidence="16">The sequence shown here is derived from an EMBL/GenBank/DDBJ whole genome shotgun (WGS) entry which is preliminary data.</text>
</comment>
<evidence type="ECO:0000256" key="14">
    <source>
        <dbReference type="SAM" id="MobiDB-lite"/>
    </source>
</evidence>
<evidence type="ECO:0000256" key="8">
    <source>
        <dbReference type="ARBA" id="ARBA00022741"/>
    </source>
</evidence>
<dbReference type="PROSITE" id="PS00107">
    <property type="entry name" value="PROTEIN_KINASE_ATP"/>
    <property type="match status" value="1"/>
</dbReference>
<feature type="region of interest" description="Disordered" evidence="14">
    <location>
        <begin position="699"/>
        <end position="720"/>
    </location>
</feature>
<dbReference type="PANTHER" id="PTHR24419">
    <property type="entry name" value="INTERLEUKIN-1 RECEPTOR-ASSOCIATED KINASE"/>
    <property type="match status" value="1"/>
</dbReference>
<evidence type="ECO:0000256" key="11">
    <source>
        <dbReference type="ARBA" id="ARBA00047899"/>
    </source>
</evidence>
<keyword evidence="8 13" id="KW-0547">Nucleotide-binding</keyword>
<feature type="compositionally biased region" description="Polar residues" evidence="14">
    <location>
        <begin position="247"/>
        <end position="258"/>
    </location>
</feature>
<reference evidence="16 17" key="1">
    <citation type="submission" date="2023-01" db="EMBL/GenBank/DDBJ databases">
        <authorList>
            <person name="Whitehead M."/>
        </authorList>
    </citation>
    <scope>NUCLEOTIDE SEQUENCE [LARGE SCALE GENOMIC DNA]</scope>
</reference>
<keyword evidence="5" id="KW-0963">Cytoplasm</keyword>
<comment type="catalytic activity">
    <reaction evidence="12">
        <text>L-seryl-[protein] + ATP = O-phospho-L-seryl-[protein] + ADP + H(+)</text>
        <dbReference type="Rhea" id="RHEA:17989"/>
        <dbReference type="Rhea" id="RHEA-COMP:9863"/>
        <dbReference type="Rhea" id="RHEA-COMP:11604"/>
        <dbReference type="ChEBI" id="CHEBI:15378"/>
        <dbReference type="ChEBI" id="CHEBI:29999"/>
        <dbReference type="ChEBI" id="CHEBI:30616"/>
        <dbReference type="ChEBI" id="CHEBI:83421"/>
        <dbReference type="ChEBI" id="CHEBI:456216"/>
        <dbReference type="EC" id="2.7.11.1"/>
    </reaction>
</comment>
<dbReference type="InterPro" id="IPR017441">
    <property type="entry name" value="Protein_kinase_ATP_BS"/>
</dbReference>
<dbReference type="SMART" id="SM01331">
    <property type="entry name" value="DUF3635"/>
    <property type="match status" value="1"/>
</dbReference>
<proteinExistence type="predicted"/>
<dbReference type="GO" id="GO:0035556">
    <property type="term" value="P:intracellular signal transduction"/>
    <property type="evidence" value="ECO:0007669"/>
    <property type="project" value="TreeGrafter"/>
</dbReference>
<evidence type="ECO:0000256" key="13">
    <source>
        <dbReference type="PROSITE-ProRule" id="PRU10141"/>
    </source>
</evidence>
<feature type="region of interest" description="Disordered" evidence="14">
    <location>
        <begin position="392"/>
        <end position="430"/>
    </location>
</feature>
<dbReference type="SUPFAM" id="SSF56112">
    <property type="entry name" value="Protein kinase-like (PK-like)"/>
    <property type="match status" value="1"/>
</dbReference>
<dbReference type="Gene3D" id="3.30.200.20">
    <property type="entry name" value="Phosphorylase Kinase, domain 1"/>
    <property type="match status" value="1"/>
</dbReference>
<protein>
    <recommendedName>
        <fullName evidence="3">non-specific serine/threonine protein kinase</fullName>
        <ecNumber evidence="3">2.7.11.1</ecNumber>
    </recommendedName>
</protein>
<dbReference type="GO" id="GO:0072354">
    <property type="term" value="F:histone H3T3 kinase activity"/>
    <property type="evidence" value="ECO:0007669"/>
    <property type="project" value="TreeGrafter"/>
</dbReference>
<feature type="compositionally biased region" description="Polar residues" evidence="14">
    <location>
        <begin position="707"/>
        <end position="720"/>
    </location>
</feature>
<feature type="domain" description="Protein kinase" evidence="15">
    <location>
        <begin position="910"/>
        <end position="1229"/>
    </location>
</feature>
<dbReference type="GO" id="GO:0005737">
    <property type="term" value="C:cytoplasm"/>
    <property type="evidence" value="ECO:0007669"/>
    <property type="project" value="UniProtKB-SubCell"/>
</dbReference>
<dbReference type="Gene3D" id="1.10.510.10">
    <property type="entry name" value="Transferase(Phosphotransferase) domain 1"/>
    <property type="match status" value="1"/>
</dbReference>
<dbReference type="GO" id="GO:0005634">
    <property type="term" value="C:nucleus"/>
    <property type="evidence" value="ECO:0007669"/>
    <property type="project" value="TreeGrafter"/>
</dbReference>
<evidence type="ECO:0000256" key="9">
    <source>
        <dbReference type="ARBA" id="ARBA00022777"/>
    </source>
</evidence>
<keyword evidence="4" id="KW-0158">Chromosome</keyword>
<dbReference type="InterPro" id="IPR024604">
    <property type="entry name" value="GSG2_C"/>
</dbReference>
<dbReference type="GO" id="GO:0000278">
    <property type="term" value="P:mitotic cell cycle"/>
    <property type="evidence" value="ECO:0007669"/>
    <property type="project" value="TreeGrafter"/>
</dbReference>
<comment type="catalytic activity">
    <reaction evidence="11">
        <text>L-threonyl-[protein] + ATP = O-phospho-L-threonyl-[protein] + ADP + H(+)</text>
        <dbReference type="Rhea" id="RHEA:46608"/>
        <dbReference type="Rhea" id="RHEA-COMP:11060"/>
        <dbReference type="Rhea" id="RHEA-COMP:11605"/>
        <dbReference type="ChEBI" id="CHEBI:15378"/>
        <dbReference type="ChEBI" id="CHEBI:30013"/>
        <dbReference type="ChEBI" id="CHEBI:30616"/>
        <dbReference type="ChEBI" id="CHEBI:61977"/>
        <dbReference type="ChEBI" id="CHEBI:456216"/>
        <dbReference type="EC" id="2.7.11.1"/>
    </reaction>
</comment>
<evidence type="ECO:0000256" key="6">
    <source>
        <dbReference type="ARBA" id="ARBA00022527"/>
    </source>
</evidence>
<evidence type="ECO:0000313" key="17">
    <source>
        <dbReference type="Proteomes" id="UP001160148"/>
    </source>
</evidence>
<feature type="binding site" evidence="13">
    <location>
        <position position="937"/>
    </location>
    <ligand>
        <name>ATP</name>
        <dbReference type="ChEBI" id="CHEBI:30616"/>
    </ligand>
</feature>
<dbReference type="PROSITE" id="PS50011">
    <property type="entry name" value="PROTEIN_KINASE_DOM"/>
    <property type="match status" value="1"/>
</dbReference>
<dbReference type="AlphaFoldDB" id="A0AAV0VRD8"/>
<keyword evidence="7" id="KW-0808">Transferase</keyword>
<gene>
    <name evidence="16" type="ORF">MEUPH1_LOCUS3804</name>
</gene>
<evidence type="ECO:0000313" key="16">
    <source>
        <dbReference type="EMBL" id="CAI6346958.1"/>
    </source>
</evidence>
<dbReference type="GO" id="GO:0005694">
    <property type="term" value="C:chromosome"/>
    <property type="evidence" value="ECO:0007669"/>
    <property type="project" value="UniProtKB-SubCell"/>
</dbReference>
<feature type="region of interest" description="Disordered" evidence="14">
    <location>
        <begin position="233"/>
        <end position="258"/>
    </location>
</feature>
<evidence type="ECO:0000259" key="15">
    <source>
        <dbReference type="PROSITE" id="PS50011"/>
    </source>
</evidence>
<evidence type="ECO:0000256" key="12">
    <source>
        <dbReference type="ARBA" id="ARBA00048679"/>
    </source>
</evidence>
<evidence type="ECO:0000256" key="5">
    <source>
        <dbReference type="ARBA" id="ARBA00022490"/>
    </source>
</evidence>
<evidence type="ECO:0000256" key="7">
    <source>
        <dbReference type="ARBA" id="ARBA00022679"/>
    </source>
</evidence>
<organism evidence="16 17">
    <name type="scientific">Macrosiphum euphorbiae</name>
    <name type="common">potato aphid</name>
    <dbReference type="NCBI Taxonomy" id="13131"/>
    <lineage>
        <taxon>Eukaryota</taxon>
        <taxon>Metazoa</taxon>
        <taxon>Ecdysozoa</taxon>
        <taxon>Arthropoda</taxon>
        <taxon>Hexapoda</taxon>
        <taxon>Insecta</taxon>
        <taxon>Pterygota</taxon>
        <taxon>Neoptera</taxon>
        <taxon>Paraneoptera</taxon>
        <taxon>Hemiptera</taxon>
        <taxon>Sternorrhyncha</taxon>
        <taxon>Aphidomorpha</taxon>
        <taxon>Aphidoidea</taxon>
        <taxon>Aphididae</taxon>
        <taxon>Macrosiphini</taxon>
        <taxon>Macrosiphum</taxon>
    </lineage>
</organism>
<feature type="compositionally biased region" description="Polar residues" evidence="14">
    <location>
        <begin position="393"/>
        <end position="409"/>
    </location>
</feature>
<keyword evidence="9" id="KW-0418">Kinase</keyword>
<accession>A0AAV0VRD8</accession>
<keyword evidence="17" id="KW-1185">Reference proteome</keyword>
<keyword evidence="6" id="KW-0723">Serine/threonine-protein kinase</keyword>
<comment type="subcellular location">
    <subcellularLocation>
        <location evidence="1">Chromosome</location>
    </subcellularLocation>
    <subcellularLocation>
        <location evidence="2">Cytoplasm</location>
    </subcellularLocation>
</comment>
<dbReference type="InterPro" id="IPR011009">
    <property type="entry name" value="Kinase-like_dom_sf"/>
</dbReference>
<evidence type="ECO:0000256" key="1">
    <source>
        <dbReference type="ARBA" id="ARBA00004286"/>
    </source>
</evidence>
<dbReference type="EC" id="2.7.11.1" evidence="3"/>
<name>A0AAV0VRD8_9HEMI</name>
<evidence type="ECO:0000256" key="2">
    <source>
        <dbReference type="ARBA" id="ARBA00004496"/>
    </source>
</evidence>
<evidence type="ECO:0000256" key="3">
    <source>
        <dbReference type="ARBA" id="ARBA00012513"/>
    </source>
</evidence>